<dbReference type="InParanoid" id="W3WRE5"/>
<dbReference type="EMBL" id="KI912117">
    <property type="protein sequence ID" value="ETS76418.1"/>
    <property type="molecule type" value="Genomic_DNA"/>
</dbReference>
<evidence type="ECO:0000313" key="4">
    <source>
        <dbReference type="EMBL" id="ETS76418.1"/>
    </source>
</evidence>
<evidence type="ECO:0000256" key="2">
    <source>
        <dbReference type="ARBA" id="ARBA00022857"/>
    </source>
</evidence>
<dbReference type="KEGG" id="pfy:PFICI_11805"/>
<dbReference type="OMA" id="IPWGRWH"/>
<dbReference type="Pfam" id="PF00106">
    <property type="entry name" value="adh_short"/>
    <property type="match status" value="1"/>
</dbReference>
<keyword evidence="3" id="KW-0560">Oxidoreductase</keyword>
<dbReference type="GO" id="GO:0016491">
    <property type="term" value="F:oxidoreductase activity"/>
    <property type="evidence" value="ECO:0007669"/>
    <property type="project" value="UniProtKB-KW"/>
</dbReference>
<dbReference type="eggNOG" id="KOG1208">
    <property type="taxonomic scope" value="Eukaryota"/>
</dbReference>
<dbReference type="STRING" id="1229662.W3WRE5"/>
<evidence type="ECO:0000256" key="3">
    <source>
        <dbReference type="ARBA" id="ARBA00023002"/>
    </source>
</evidence>
<keyword evidence="2" id="KW-0521">NADP</keyword>
<protein>
    <recommendedName>
        <fullName evidence="6">NAD(P)-binding protein</fullName>
    </recommendedName>
</protein>
<dbReference type="SUPFAM" id="SSF51735">
    <property type="entry name" value="NAD(P)-binding Rossmann-fold domains"/>
    <property type="match status" value="1"/>
</dbReference>
<dbReference type="PANTHER" id="PTHR24320">
    <property type="entry name" value="RETINOL DEHYDROGENASE"/>
    <property type="match status" value="1"/>
</dbReference>
<keyword evidence="5" id="KW-1185">Reference proteome</keyword>
<dbReference type="InterPro" id="IPR002347">
    <property type="entry name" value="SDR_fam"/>
</dbReference>
<dbReference type="HOGENOM" id="CLU_010194_44_6_1"/>
<organism evidence="4 5">
    <name type="scientific">Pestalotiopsis fici (strain W106-1 / CGMCC3.15140)</name>
    <dbReference type="NCBI Taxonomy" id="1229662"/>
    <lineage>
        <taxon>Eukaryota</taxon>
        <taxon>Fungi</taxon>
        <taxon>Dikarya</taxon>
        <taxon>Ascomycota</taxon>
        <taxon>Pezizomycotina</taxon>
        <taxon>Sordariomycetes</taxon>
        <taxon>Xylariomycetidae</taxon>
        <taxon>Amphisphaeriales</taxon>
        <taxon>Sporocadaceae</taxon>
        <taxon>Pestalotiopsis</taxon>
    </lineage>
</organism>
<comment type="similarity">
    <text evidence="1">Belongs to the short-chain dehydrogenases/reductases (SDR) family.</text>
</comment>
<dbReference type="GeneID" id="19276818"/>
<evidence type="ECO:0000313" key="5">
    <source>
        <dbReference type="Proteomes" id="UP000030651"/>
    </source>
</evidence>
<dbReference type="RefSeq" id="XP_007838577.1">
    <property type="nucleotide sequence ID" value="XM_007840386.1"/>
</dbReference>
<sequence length="350" mass="38467">MSFSAIWTQFFPPRSGAPLTEDNLPSQAGKVFIVTGGSSGLGYEISRILYGAGGKVYILTRSEEHAKEAIAKIEAHYADAGNTSAGSLVFVNMDLMDFATVRAAAHKFLELEGPNGRLDILFNNAGTGALKNAPSSRQGLEYHFVVNSLGPYLLTRLLTPILTKTAQSCPKDSVRVVWPASILVEMGSPKEGIQKKFLEDTATVKDENELYTTSKTANWFLASELARRQAKGGGVVHIAGNPGQYNTNIWRHTPSILYYVLWPILRDPIHGANTYLWMGFSEAVTMEDSVTGRYAICEGRWHPGQRKDLILALVSAKEGGSNRASEYFDWCEKHIQDFVGKDETRLASSL</sequence>
<name>W3WRE5_PESFW</name>
<proteinExistence type="inferred from homology"/>
<dbReference type="OrthoDB" id="191139at2759"/>
<reference evidence="5" key="1">
    <citation type="journal article" date="2015" name="BMC Genomics">
        <title>Genomic and transcriptomic analysis of the endophytic fungus Pestalotiopsis fici reveals its lifestyle and high potential for synthesis of natural products.</title>
        <authorList>
            <person name="Wang X."/>
            <person name="Zhang X."/>
            <person name="Liu L."/>
            <person name="Xiang M."/>
            <person name="Wang W."/>
            <person name="Sun X."/>
            <person name="Che Y."/>
            <person name="Guo L."/>
            <person name="Liu G."/>
            <person name="Guo L."/>
            <person name="Wang C."/>
            <person name="Yin W.B."/>
            <person name="Stadler M."/>
            <person name="Zhang X."/>
            <person name="Liu X."/>
        </authorList>
    </citation>
    <scope>NUCLEOTIDE SEQUENCE [LARGE SCALE GENOMIC DNA]</scope>
    <source>
        <strain evidence="5">W106-1 / CGMCC3.15140</strain>
    </source>
</reference>
<evidence type="ECO:0008006" key="6">
    <source>
        <dbReference type="Google" id="ProtNLM"/>
    </source>
</evidence>
<dbReference type="PANTHER" id="PTHR24320:SF236">
    <property type="entry name" value="SHORT-CHAIN DEHYDROGENASE-RELATED"/>
    <property type="match status" value="1"/>
</dbReference>
<dbReference type="InterPro" id="IPR036291">
    <property type="entry name" value="NAD(P)-bd_dom_sf"/>
</dbReference>
<dbReference type="Proteomes" id="UP000030651">
    <property type="component" value="Unassembled WGS sequence"/>
</dbReference>
<dbReference type="AlphaFoldDB" id="W3WRE5"/>
<gene>
    <name evidence="4" type="ORF">PFICI_11805</name>
</gene>
<dbReference type="PRINTS" id="PR00081">
    <property type="entry name" value="GDHRDH"/>
</dbReference>
<accession>W3WRE5</accession>
<dbReference type="Gene3D" id="3.40.50.720">
    <property type="entry name" value="NAD(P)-binding Rossmann-like Domain"/>
    <property type="match status" value="1"/>
</dbReference>
<evidence type="ECO:0000256" key="1">
    <source>
        <dbReference type="ARBA" id="ARBA00006484"/>
    </source>
</evidence>